<protein>
    <submittedName>
        <fullName evidence="1">Uncharacterized protein</fullName>
    </submittedName>
</protein>
<reference evidence="1" key="1">
    <citation type="submission" date="2014-09" db="EMBL/GenBank/DDBJ databases">
        <authorList>
            <person name="Magalhaes I.L.F."/>
            <person name="Oliveira U."/>
            <person name="Santos F.R."/>
            <person name="Vidigal T.H.D.A."/>
            <person name="Brescovit A.D."/>
            <person name="Santos A.J."/>
        </authorList>
    </citation>
    <scope>NUCLEOTIDE SEQUENCE</scope>
    <source>
        <tissue evidence="1">Shoot tissue taken approximately 20 cm above the soil surface</tissue>
    </source>
</reference>
<sequence>MLICEENYLNQSVHLNDKPKYIYGLRTDIFKDYMENENP</sequence>
<accession>A0A0A8ZI71</accession>
<evidence type="ECO:0000313" key="1">
    <source>
        <dbReference type="EMBL" id="JAD37398.1"/>
    </source>
</evidence>
<reference evidence="1" key="2">
    <citation type="journal article" date="2015" name="Data Brief">
        <title>Shoot transcriptome of the giant reed, Arundo donax.</title>
        <authorList>
            <person name="Barrero R.A."/>
            <person name="Guerrero F.D."/>
            <person name="Moolhuijzen P."/>
            <person name="Goolsby J.A."/>
            <person name="Tidwell J."/>
            <person name="Bellgard S.E."/>
            <person name="Bellgard M.I."/>
        </authorList>
    </citation>
    <scope>NUCLEOTIDE SEQUENCE</scope>
    <source>
        <tissue evidence="1">Shoot tissue taken approximately 20 cm above the soil surface</tissue>
    </source>
</reference>
<name>A0A0A8ZI71_ARUDO</name>
<proteinExistence type="predicted"/>
<dbReference type="EMBL" id="GBRH01260497">
    <property type="protein sequence ID" value="JAD37398.1"/>
    <property type="molecule type" value="Transcribed_RNA"/>
</dbReference>
<dbReference type="AlphaFoldDB" id="A0A0A8ZI71"/>
<organism evidence="1">
    <name type="scientific">Arundo donax</name>
    <name type="common">Giant reed</name>
    <name type="synonym">Donax arundinaceus</name>
    <dbReference type="NCBI Taxonomy" id="35708"/>
    <lineage>
        <taxon>Eukaryota</taxon>
        <taxon>Viridiplantae</taxon>
        <taxon>Streptophyta</taxon>
        <taxon>Embryophyta</taxon>
        <taxon>Tracheophyta</taxon>
        <taxon>Spermatophyta</taxon>
        <taxon>Magnoliopsida</taxon>
        <taxon>Liliopsida</taxon>
        <taxon>Poales</taxon>
        <taxon>Poaceae</taxon>
        <taxon>PACMAD clade</taxon>
        <taxon>Arundinoideae</taxon>
        <taxon>Arundineae</taxon>
        <taxon>Arundo</taxon>
    </lineage>
</organism>